<dbReference type="PROSITE" id="PS51257">
    <property type="entry name" value="PROKAR_LIPOPROTEIN"/>
    <property type="match status" value="1"/>
</dbReference>
<feature type="signal peptide" evidence="1">
    <location>
        <begin position="1"/>
        <end position="19"/>
    </location>
</feature>
<evidence type="ECO:0000313" key="4">
    <source>
        <dbReference type="Proteomes" id="UP001457898"/>
    </source>
</evidence>
<feature type="domain" description="SsuA/THI5-like" evidence="2">
    <location>
        <begin position="49"/>
        <end position="265"/>
    </location>
</feature>
<dbReference type="Proteomes" id="UP001457898">
    <property type="component" value="Unassembled WGS sequence"/>
</dbReference>
<dbReference type="PANTHER" id="PTHR31528">
    <property type="entry name" value="4-AMINO-5-HYDROXYMETHYL-2-METHYLPYRIMIDINE PHOSPHATE SYNTHASE THI11-RELATED"/>
    <property type="match status" value="1"/>
</dbReference>
<gene>
    <name evidence="3" type="ORF">WMO65_14385</name>
</gene>
<name>A0ABV1DRE2_9FIRM</name>
<protein>
    <submittedName>
        <fullName evidence="3">ABC transporter substrate-binding protein</fullName>
    </submittedName>
</protein>
<sequence>MKKKILAAVLTACMLTSVAACGSSSDGGKKDSGSEDLEKITFVLDWTPNTNHTGLYVAKEKGYFEKEGLDVEIVQPPEDGADALVASGKAQFGVSFQDSMAPGVAGDNALPNTAVAALIQHNTSGIISRKGEGMERPKGLEGKKYATWDAPIEKAMMQNVVEKDGGDFSKVELIPSTVTDEVSALKSKSVDAIWIFYAWAGVATEVADLETDYFAFKDINPVFDYYTPVVIANNDFLEEKPDTAKAFLQALKQGYEDAIADPDEAASILLEASPELDEELVKASQEYLKDQYKADVKQWGYIDPARWNAFYGWLNENGLSEAELPENAGFSNDYLPE</sequence>
<keyword evidence="1" id="KW-0732">Signal</keyword>
<keyword evidence="4" id="KW-1185">Reference proteome</keyword>
<dbReference type="EMBL" id="JBBMFP010000012">
    <property type="protein sequence ID" value="MEQ2432192.1"/>
    <property type="molecule type" value="Genomic_DNA"/>
</dbReference>
<evidence type="ECO:0000256" key="1">
    <source>
        <dbReference type="SAM" id="SignalP"/>
    </source>
</evidence>
<comment type="caution">
    <text evidence="3">The sequence shown here is derived from an EMBL/GenBank/DDBJ whole genome shotgun (WGS) entry which is preliminary data.</text>
</comment>
<dbReference type="InterPro" id="IPR015168">
    <property type="entry name" value="SsuA/THI5"/>
</dbReference>
<evidence type="ECO:0000313" key="3">
    <source>
        <dbReference type="EMBL" id="MEQ2432192.1"/>
    </source>
</evidence>
<evidence type="ECO:0000259" key="2">
    <source>
        <dbReference type="Pfam" id="PF09084"/>
    </source>
</evidence>
<dbReference type="InterPro" id="IPR027939">
    <property type="entry name" value="NMT1/THI5"/>
</dbReference>
<feature type="chain" id="PRO_5045688911" evidence="1">
    <location>
        <begin position="20"/>
        <end position="337"/>
    </location>
</feature>
<dbReference type="RefSeq" id="WP_148393458.1">
    <property type="nucleotide sequence ID" value="NZ_JBBMFP010000012.1"/>
</dbReference>
<dbReference type="Pfam" id="PF09084">
    <property type="entry name" value="NMT1"/>
    <property type="match status" value="1"/>
</dbReference>
<dbReference type="SUPFAM" id="SSF53850">
    <property type="entry name" value="Periplasmic binding protein-like II"/>
    <property type="match status" value="1"/>
</dbReference>
<dbReference type="PANTHER" id="PTHR31528:SF3">
    <property type="entry name" value="THIAMINE BIOSYNTHESIS PROTEIN HI_0357-RELATED"/>
    <property type="match status" value="1"/>
</dbReference>
<reference evidence="3 4" key="1">
    <citation type="submission" date="2024-03" db="EMBL/GenBank/DDBJ databases">
        <title>Human intestinal bacterial collection.</title>
        <authorList>
            <person name="Pauvert C."/>
            <person name="Hitch T.C.A."/>
            <person name="Clavel T."/>
        </authorList>
    </citation>
    <scope>NUCLEOTIDE SEQUENCE [LARGE SCALE GENOMIC DNA]</scope>
    <source>
        <strain evidence="3 4">CLA-SR-H028</strain>
    </source>
</reference>
<accession>A0ABV1DRE2</accession>
<organism evidence="3 4">
    <name type="scientific">Blautia caccae</name>
    <dbReference type="NCBI Taxonomy" id="3133175"/>
    <lineage>
        <taxon>Bacteria</taxon>
        <taxon>Bacillati</taxon>
        <taxon>Bacillota</taxon>
        <taxon>Clostridia</taxon>
        <taxon>Lachnospirales</taxon>
        <taxon>Lachnospiraceae</taxon>
        <taxon>Blautia</taxon>
    </lineage>
</organism>
<proteinExistence type="predicted"/>
<dbReference type="Gene3D" id="3.40.190.10">
    <property type="entry name" value="Periplasmic binding protein-like II"/>
    <property type="match status" value="2"/>
</dbReference>